<evidence type="ECO:0000256" key="3">
    <source>
        <dbReference type="ARBA" id="ARBA00022989"/>
    </source>
</evidence>
<dbReference type="AlphaFoldDB" id="A0A813VDC5"/>
<dbReference type="PANTHER" id="PTHR46641">
    <property type="entry name" value="FMRFAMIDE RECEPTOR-RELATED"/>
    <property type="match status" value="1"/>
</dbReference>
<dbReference type="PANTHER" id="PTHR46641:SF2">
    <property type="entry name" value="FMRFAMIDE RECEPTOR"/>
    <property type="match status" value="1"/>
</dbReference>
<comment type="subcellular location">
    <subcellularLocation>
        <location evidence="1">Membrane</location>
    </subcellularLocation>
</comment>
<feature type="transmembrane region" description="Helical" evidence="5">
    <location>
        <begin position="54"/>
        <end position="77"/>
    </location>
</feature>
<sequence length="332" mass="38058">MSNSTDEYRINIINNVSSEINHYLTLFIFLFGTIGSLLNLVVLSQPVLRGNPCVVYFLASSAFSLGILLVGLPSRIIGGWIGTDPTNTNSWFCKFRLFFLYSFRTTSAWLIVFATFDRWCSSNRKDHLRRFSSCRIAYRSILVIYSLSFVLWFEGFFCYEANLTTAPVKCYGKTYNCRIFNDIFYSSSTVVIPSILMLIVGSLTIRNINQARQAIEPFIARISTISHSSRAPRSLVRRSESSLTRMLLFQVCLLTVCSIPQAMHQFYLTFTIDVQKSPLRLAIENFIVNLNFSLTYIGNGMAFYIYTLNGTVFRQTLIRLIKLSVRQLKCRQ</sequence>
<evidence type="ECO:0000313" key="7">
    <source>
        <dbReference type="EMBL" id="CAF0838601.1"/>
    </source>
</evidence>
<reference evidence="7" key="1">
    <citation type="submission" date="2021-02" db="EMBL/GenBank/DDBJ databases">
        <authorList>
            <person name="Nowell W R."/>
        </authorList>
    </citation>
    <scope>NUCLEOTIDE SEQUENCE</scope>
</reference>
<name>A0A813VDC5_ADIRI</name>
<accession>A0A813VDC5</accession>
<feature type="transmembrane region" description="Helical" evidence="5">
    <location>
        <begin position="247"/>
        <end position="266"/>
    </location>
</feature>
<evidence type="ECO:0000256" key="4">
    <source>
        <dbReference type="ARBA" id="ARBA00023136"/>
    </source>
</evidence>
<feature type="domain" description="G-protein coupled receptors family 1 profile" evidence="6">
    <location>
        <begin position="35"/>
        <end position="306"/>
    </location>
</feature>
<evidence type="ECO:0000256" key="1">
    <source>
        <dbReference type="ARBA" id="ARBA00004370"/>
    </source>
</evidence>
<keyword evidence="8" id="KW-1185">Reference proteome</keyword>
<dbReference type="PROSITE" id="PS50262">
    <property type="entry name" value="G_PROTEIN_RECEP_F1_2"/>
    <property type="match status" value="1"/>
</dbReference>
<dbReference type="InterPro" id="IPR017452">
    <property type="entry name" value="GPCR_Rhodpsn_7TM"/>
</dbReference>
<dbReference type="InterPro" id="IPR052954">
    <property type="entry name" value="GPCR-Ligand_Int"/>
</dbReference>
<keyword evidence="4 5" id="KW-0472">Membrane</keyword>
<dbReference type="EMBL" id="CAJNOR010000203">
    <property type="protein sequence ID" value="CAF0838601.1"/>
    <property type="molecule type" value="Genomic_DNA"/>
</dbReference>
<evidence type="ECO:0000313" key="8">
    <source>
        <dbReference type="Proteomes" id="UP000663828"/>
    </source>
</evidence>
<gene>
    <name evidence="7" type="ORF">XAT740_LOCUS4847</name>
</gene>
<comment type="caution">
    <text evidence="7">The sequence shown here is derived from an EMBL/GenBank/DDBJ whole genome shotgun (WGS) entry which is preliminary data.</text>
</comment>
<dbReference type="Gene3D" id="1.20.1070.10">
    <property type="entry name" value="Rhodopsin 7-helix transmembrane proteins"/>
    <property type="match status" value="1"/>
</dbReference>
<dbReference type="SUPFAM" id="SSF81321">
    <property type="entry name" value="Family A G protein-coupled receptor-like"/>
    <property type="match status" value="1"/>
</dbReference>
<organism evidence="7 8">
    <name type="scientific">Adineta ricciae</name>
    <name type="common">Rotifer</name>
    <dbReference type="NCBI Taxonomy" id="249248"/>
    <lineage>
        <taxon>Eukaryota</taxon>
        <taxon>Metazoa</taxon>
        <taxon>Spiralia</taxon>
        <taxon>Gnathifera</taxon>
        <taxon>Rotifera</taxon>
        <taxon>Eurotatoria</taxon>
        <taxon>Bdelloidea</taxon>
        <taxon>Adinetida</taxon>
        <taxon>Adinetidae</taxon>
        <taxon>Adineta</taxon>
    </lineage>
</organism>
<keyword evidence="3 5" id="KW-1133">Transmembrane helix</keyword>
<dbReference type="GO" id="GO:0016020">
    <property type="term" value="C:membrane"/>
    <property type="evidence" value="ECO:0007669"/>
    <property type="project" value="UniProtKB-SubCell"/>
</dbReference>
<dbReference type="Proteomes" id="UP000663828">
    <property type="component" value="Unassembled WGS sequence"/>
</dbReference>
<dbReference type="GO" id="GO:0004930">
    <property type="term" value="F:G protein-coupled receptor activity"/>
    <property type="evidence" value="ECO:0007669"/>
    <property type="project" value="InterPro"/>
</dbReference>
<feature type="transmembrane region" description="Helical" evidence="5">
    <location>
        <begin position="136"/>
        <end position="153"/>
    </location>
</feature>
<protein>
    <recommendedName>
        <fullName evidence="6">G-protein coupled receptors family 1 profile domain-containing protein</fullName>
    </recommendedName>
</protein>
<evidence type="ECO:0000259" key="6">
    <source>
        <dbReference type="PROSITE" id="PS50262"/>
    </source>
</evidence>
<evidence type="ECO:0000256" key="5">
    <source>
        <dbReference type="SAM" id="Phobius"/>
    </source>
</evidence>
<proteinExistence type="predicted"/>
<feature type="transmembrane region" description="Helical" evidence="5">
    <location>
        <begin position="286"/>
        <end position="306"/>
    </location>
</feature>
<keyword evidence="2 5" id="KW-0812">Transmembrane</keyword>
<feature type="transmembrane region" description="Helical" evidence="5">
    <location>
        <begin position="97"/>
        <end position="116"/>
    </location>
</feature>
<feature type="transmembrane region" description="Helical" evidence="5">
    <location>
        <begin position="183"/>
        <end position="205"/>
    </location>
</feature>
<evidence type="ECO:0000256" key="2">
    <source>
        <dbReference type="ARBA" id="ARBA00022692"/>
    </source>
</evidence>
<feature type="transmembrane region" description="Helical" evidence="5">
    <location>
        <begin position="20"/>
        <end position="42"/>
    </location>
</feature>
<dbReference type="Pfam" id="PF00001">
    <property type="entry name" value="7tm_1"/>
    <property type="match status" value="1"/>
</dbReference>
<dbReference type="InterPro" id="IPR000276">
    <property type="entry name" value="GPCR_Rhodpsn"/>
</dbReference>